<dbReference type="Proteomes" id="UP000886520">
    <property type="component" value="Chromosome 4"/>
</dbReference>
<keyword evidence="2" id="KW-0732">Signal</keyword>
<proteinExistence type="predicted"/>
<feature type="region of interest" description="Disordered" evidence="1">
    <location>
        <begin position="30"/>
        <end position="85"/>
    </location>
</feature>
<dbReference type="AlphaFoldDB" id="A0A9D4ZNV8"/>
<evidence type="ECO:0000256" key="2">
    <source>
        <dbReference type="SAM" id="SignalP"/>
    </source>
</evidence>
<name>A0A9D4ZNV8_ADICA</name>
<sequence length="186" mass="19860">MGRLGIAMALLLFVSLHMCMCQAEEPLVGKDQREGRTEPAPPSSYFKSWNDWAQGKLGSYGKKDGETPLKQGQKASDSATAGGWSGWAFDKISSFSSRASKDVGKAAEKASQAGKDKLKAEKEAAAKEGEEMWEGAKGGAKEGSEKAKEYGGKVKEGVQDRTAKTYESGKDAGSQATQKVKEEAEL</sequence>
<dbReference type="OrthoDB" id="1988233at2759"/>
<feature type="signal peptide" evidence="2">
    <location>
        <begin position="1"/>
        <end position="23"/>
    </location>
</feature>
<feature type="compositionally biased region" description="Basic and acidic residues" evidence="1">
    <location>
        <begin position="139"/>
        <end position="170"/>
    </location>
</feature>
<keyword evidence="4" id="KW-1185">Reference proteome</keyword>
<gene>
    <name evidence="3" type="ORF">GOP47_0003770</name>
</gene>
<comment type="caution">
    <text evidence="3">The sequence shown here is derived from an EMBL/GenBank/DDBJ whole genome shotgun (WGS) entry which is preliminary data.</text>
</comment>
<evidence type="ECO:0000256" key="1">
    <source>
        <dbReference type="SAM" id="MobiDB-lite"/>
    </source>
</evidence>
<organism evidence="3 4">
    <name type="scientific">Adiantum capillus-veneris</name>
    <name type="common">Maidenhair fern</name>
    <dbReference type="NCBI Taxonomy" id="13818"/>
    <lineage>
        <taxon>Eukaryota</taxon>
        <taxon>Viridiplantae</taxon>
        <taxon>Streptophyta</taxon>
        <taxon>Embryophyta</taxon>
        <taxon>Tracheophyta</taxon>
        <taxon>Polypodiopsida</taxon>
        <taxon>Polypodiidae</taxon>
        <taxon>Polypodiales</taxon>
        <taxon>Pteridineae</taxon>
        <taxon>Pteridaceae</taxon>
        <taxon>Vittarioideae</taxon>
        <taxon>Adiantum</taxon>
    </lineage>
</organism>
<dbReference type="EMBL" id="JABFUD020000004">
    <property type="protein sequence ID" value="KAI5080587.1"/>
    <property type="molecule type" value="Genomic_DNA"/>
</dbReference>
<feature type="region of interest" description="Disordered" evidence="1">
    <location>
        <begin position="99"/>
        <end position="186"/>
    </location>
</feature>
<evidence type="ECO:0000313" key="4">
    <source>
        <dbReference type="Proteomes" id="UP000886520"/>
    </source>
</evidence>
<reference evidence="3" key="1">
    <citation type="submission" date="2021-01" db="EMBL/GenBank/DDBJ databases">
        <title>Adiantum capillus-veneris genome.</title>
        <authorList>
            <person name="Fang Y."/>
            <person name="Liao Q."/>
        </authorList>
    </citation>
    <scope>NUCLEOTIDE SEQUENCE</scope>
    <source>
        <strain evidence="3">H3</strain>
        <tissue evidence="3">Leaf</tissue>
    </source>
</reference>
<feature type="compositionally biased region" description="Basic and acidic residues" evidence="1">
    <location>
        <begin position="99"/>
        <end position="130"/>
    </location>
</feature>
<accession>A0A9D4ZNV8</accession>
<evidence type="ECO:0000313" key="3">
    <source>
        <dbReference type="EMBL" id="KAI5080587.1"/>
    </source>
</evidence>
<protein>
    <submittedName>
        <fullName evidence="3">Uncharacterized protein</fullName>
    </submittedName>
</protein>
<feature type="chain" id="PRO_5038384318" evidence="2">
    <location>
        <begin position="24"/>
        <end position="186"/>
    </location>
</feature>